<dbReference type="Pfam" id="PF18330">
    <property type="entry name" value="Lig_C"/>
    <property type="match status" value="1"/>
</dbReference>
<comment type="caution">
    <text evidence="3">The sequence shown here is derived from an EMBL/GenBank/DDBJ whole genome shotgun (WGS) entry which is preliminary data.</text>
</comment>
<evidence type="ECO:0000313" key="3">
    <source>
        <dbReference type="EMBL" id="HHF52980.1"/>
    </source>
</evidence>
<evidence type="ECO:0000259" key="1">
    <source>
        <dbReference type="Pfam" id="PF09414"/>
    </source>
</evidence>
<dbReference type="Pfam" id="PF09414">
    <property type="entry name" value="RNA_ligase"/>
    <property type="match status" value="1"/>
</dbReference>
<dbReference type="Gene3D" id="3.30.70.2160">
    <property type="match status" value="1"/>
</dbReference>
<dbReference type="Gene3D" id="3.30.1490.70">
    <property type="match status" value="1"/>
</dbReference>
<dbReference type="Gene3D" id="3.30.470.30">
    <property type="entry name" value="DNA ligase/mRNA capping enzyme"/>
    <property type="match status" value="1"/>
</dbReference>
<feature type="domain" description="RNA ligase Pab1020 C-terminal" evidence="2">
    <location>
        <begin position="246"/>
        <end position="367"/>
    </location>
</feature>
<accession>A0A7V5LT63</accession>
<dbReference type="PRINTS" id="PR01048">
    <property type="entry name" value="Y414FAMILY"/>
</dbReference>
<evidence type="ECO:0000259" key="2">
    <source>
        <dbReference type="Pfam" id="PF18330"/>
    </source>
</evidence>
<dbReference type="Gene3D" id="3.10.450.740">
    <property type="match status" value="1"/>
</dbReference>
<dbReference type="NCBIfam" id="TIGR01209">
    <property type="entry name" value="RNA ligase"/>
    <property type="match status" value="1"/>
</dbReference>
<reference evidence="3" key="1">
    <citation type="journal article" date="2020" name="mSystems">
        <title>Genome- and Community-Level Interaction Insights into Carbon Utilization and Element Cycling Functions of Hydrothermarchaeota in Hydrothermal Sediment.</title>
        <authorList>
            <person name="Zhou Z."/>
            <person name="Liu Y."/>
            <person name="Xu W."/>
            <person name="Pan J."/>
            <person name="Luo Z.H."/>
            <person name="Li M."/>
        </authorList>
    </citation>
    <scope>NUCLEOTIDE SEQUENCE [LARGE SCALE GENOMIC DNA]</scope>
    <source>
        <strain evidence="3">HyVt-96</strain>
    </source>
</reference>
<sequence>MQEVDSKSKLIEELLQRNIIVKEYYFDLPYLRFKDDYKKYKRGTVILEGNIIIPSYPKIARIFVLEEGIKKHFRESFFIEEKADGYNIRVVKNKGEIYGITRGGFICPFTTDRLRDLADFDNFFEQYPHYVICGEVVGPNNPYMELYPPYVKEDIAFFAFDIFDLEEERFLLPEDKYRILKETGIPSVNVYGNFGPDMIEAIKELILELNQKEIEGVVFKSSTKSRKAYKYSTPIINIKDIEADAELLLDLPGQFFTQRILRFILSVNELNIPVSEEIKLKIGKAFIDEFRKCVKKFYMKGKVTREYTLYFNSVDNIYEFLKLEKRASTHVKIELKSIEKSGDKYKVKLEKVFLDSTSKLKRITGGNVLYD</sequence>
<protein>
    <submittedName>
        <fullName evidence="3">RNA ligase</fullName>
    </submittedName>
</protein>
<name>A0A7V5LT63_UNCW3</name>
<dbReference type="Proteomes" id="UP000886050">
    <property type="component" value="Unassembled WGS sequence"/>
</dbReference>
<gene>
    <name evidence="3" type="ORF">ENL43_01275</name>
</gene>
<proteinExistence type="predicted"/>
<organism evidence="3">
    <name type="scientific">candidate division WOR-3 bacterium</name>
    <dbReference type="NCBI Taxonomy" id="2052148"/>
    <lineage>
        <taxon>Bacteria</taxon>
        <taxon>Bacteria division WOR-3</taxon>
    </lineage>
</organism>
<dbReference type="InterPro" id="IPR021122">
    <property type="entry name" value="RNA_ligase_dom_REL/Rnl2"/>
</dbReference>
<dbReference type="InterPro" id="IPR001072">
    <property type="entry name" value="RNA_ligase_Pab1020"/>
</dbReference>
<dbReference type="GO" id="GO:0016874">
    <property type="term" value="F:ligase activity"/>
    <property type="evidence" value="ECO:0007669"/>
    <property type="project" value="UniProtKB-KW"/>
</dbReference>
<dbReference type="InterPro" id="IPR041596">
    <property type="entry name" value="Lig_Pab1020_C"/>
</dbReference>
<dbReference type="EMBL" id="DRTX01000073">
    <property type="protein sequence ID" value="HHF52980.1"/>
    <property type="molecule type" value="Genomic_DNA"/>
</dbReference>
<dbReference type="AlphaFoldDB" id="A0A7V5LT63"/>
<feature type="domain" description="RNA ligase" evidence="1">
    <location>
        <begin position="76"/>
        <end position="231"/>
    </location>
</feature>
<keyword evidence="3" id="KW-0436">Ligase</keyword>
<dbReference type="SUPFAM" id="SSF56091">
    <property type="entry name" value="DNA ligase/mRNA capping enzyme, catalytic domain"/>
    <property type="match status" value="1"/>
</dbReference>